<keyword evidence="1" id="KW-0812">Transmembrane</keyword>
<dbReference type="EMBL" id="CAJZBQ010000025">
    <property type="protein sequence ID" value="CAG9320374.1"/>
    <property type="molecule type" value="Genomic_DNA"/>
</dbReference>
<accession>A0AAU9J3I6</accession>
<reference evidence="2" key="1">
    <citation type="submission" date="2021-09" db="EMBL/GenBank/DDBJ databases">
        <authorList>
            <consortium name="AG Swart"/>
            <person name="Singh M."/>
            <person name="Singh A."/>
            <person name="Seah K."/>
            <person name="Emmerich C."/>
        </authorList>
    </citation>
    <scope>NUCLEOTIDE SEQUENCE</scope>
    <source>
        <strain evidence="2">ATCC30299</strain>
    </source>
</reference>
<evidence type="ECO:0000256" key="1">
    <source>
        <dbReference type="SAM" id="Phobius"/>
    </source>
</evidence>
<keyword evidence="1" id="KW-1133">Transmembrane helix</keyword>
<dbReference type="Proteomes" id="UP001162131">
    <property type="component" value="Unassembled WGS sequence"/>
</dbReference>
<keyword evidence="1" id="KW-0472">Membrane</keyword>
<sequence length="67" mass="7825">MSTSYLNKLSYFVINYTITIKFRQVNAYIIKSVSIFNLICIIWKIIRSVLFMTVASLRPGIVFWAQS</sequence>
<keyword evidence="3" id="KW-1185">Reference proteome</keyword>
<protein>
    <submittedName>
        <fullName evidence="2">Uncharacterized protein</fullName>
    </submittedName>
</protein>
<gene>
    <name evidence="2" type="ORF">BSTOLATCC_MIC26291</name>
</gene>
<feature type="transmembrane region" description="Helical" evidence="1">
    <location>
        <begin position="28"/>
        <end position="46"/>
    </location>
</feature>
<organism evidence="2 3">
    <name type="scientific">Blepharisma stoltei</name>
    <dbReference type="NCBI Taxonomy" id="1481888"/>
    <lineage>
        <taxon>Eukaryota</taxon>
        <taxon>Sar</taxon>
        <taxon>Alveolata</taxon>
        <taxon>Ciliophora</taxon>
        <taxon>Postciliodesmatophora</taxon>
        <taxon>Heterotrichea</taxon>
        <taxon>Heterotrichida</taxon>
        <taxon>Blepharismidae</taxon>
        <taxon>Blepharisma</taxon>
    </lineage>
</organism>
<evidence type="ECO:0000313" key="2">
    <source>
        <dbReference type="EMBL" id="CAG9320374.1"/>
    </source>
</evidence>
<evidence type="ECO:0000313" key="3">
    <source>
        <dbReference type="Proteomes" id="UP001162131"/>
    </source>
</evidence>
<comment type="caution">
    <text evidence="2">The sequence shown here is derived from an EMBL/GenBank/DDBJ whole genome shotgun (WGS) entry which is preliminary data.</text>
</comment>
<name>A0AAU9J3I6_9CILI</name>
<proteinExistence type="predicted"/>
<dbReference type="AlphaFoldDB" id="A0AAU9J3I6"/>